<protein>
    <submittedName>
        <fullName evidence="3">Penicillin-binding protein</fullName>
    </submittedName>
</protein>
<dbReference type="InterPro" id="IPR012338">
    <property type="entry name" value="Beta-lactam/transpept-like"/>
</dbReference>
<dbReference type="InterPro" id="IPR050491">
    <property type="entry name" value="AmpC-like"/>
</dbReference>
<dbReference type="AlphaFoldDB" id="A0A168MAF7"/>
<accession>A0A168MAF7</accession>
<dbReference type="OrthoDB" id="846150at2"/>
<dbReference type="InterPro" id="IPR001466">
    <property type="entry name" value="Beta-lactam-related"/>
</dbReference>
<sequence length="668" mass="74259">MKKTTLNLTLAALLLSSTVFTTFTALEASAAPNKTVSNKQTTKVSSKGPINSKEIQAFMDPVFAEKMKKYNVNGSNFVVVKDGKVLVNKGYGYANKEKKTLVNKDTVFQIASVSKTFTALAALQLAEKGKIDLKHNINEYLGGMKVPNKTNKPLTMYDMLTYTTGFDYPDISTDISPEMVYQDIPMRQYMTEHMPTVVRTPGEAYTYDNYAFLLAGYAVQTVSGIPFNQYMEKNVFKPLGMGSTSVRFTPELLSRMATHYDPDGKPHPAFGHAPTDGGHGSILSTGDDMAKYLIMFQQQGTVGGKKIISKKTAKQMQTYSVFADKSLPMTTVGGFEGYRNDLMNGHHVVLKGGSLPGHQSLIVLLPEKNTAFYMSYNNDTMMSLEVYEAFMDHYFPDERAPEKKTYIPLSESDATKYVGSYQNTRFYFLKTNFTYADGKLLMETGASGKHTLKMINPLLFEDESGNKLAFKKDHKGQIEYFYYTNPNSLDFVSDARKVHPKPAFADVPDDSVYKTYIDNLHSLDVISAKSGNNFDPLGKVTQGEFMDTLILAHGWIIPDYIRANKELTKKGIPGFDRNAPITRQIAAVMIQNLKQAEPATDIKLTGNTDPWAVKAITALVSQGIVDPDTKVKADGSVDFRSKQPLLRQEASALLDLAFGYYTLPIKTK</sequence>
<dbReference type="Gene3D" id="3.40.710.10">
    <property type="entry name" value="DD-peptidase/beta-lactamase superfamily"/>
    <property type="match status" value="1"/>
</dbReference>
<feature type="chain" id="PRO_5007898939" evidence="1">
    <location>
        <begin position="31"/>
        <end position="668"/>
    </location>
</feature>
<dbReference type="Pfam" id="PF00144">
    <property type="entry name" value="Beta-lactamase"/>
    <property type="match status" value="1"/>
</dbReference>
<dbReference type="PANTHER" id="PTHR46825">
    <property type="entry name" value="D-ALANYL-D-ALANINE-CARBOXYPEPTIDASE/ENDOPEPTIDASE AMPH"/>
    <property type="match status" value="1"/>
</dbReference>
<evidence type="ECO:0000259" key="2">
    <source>
        <dbReference type="PROSITE" id="PS51272"/>
    </source>
</evidence>
<keyword evidence="1" id="KW-0732">Signal</keyword>
<gene>
    <name evidence="3" type="ORF">PGLA_07220</name>
</gene>
<feature type="domain" description="SLH" evidence="2">
    <location>
        <begin position="599"/>
        <end position="668"/>
    </location>
</feature>
<name>A0A168MAF7_9BACL</name>
<keyword evidence="4" id="KW-1185">Reference proteome</keyword>
<comment type="caution">
    <text evidence="3">The sequence shown here is derived from an EMBL/GenBank/DDBJ whole genome shotgun (WGS) entry which is preliminary data.</text>
</comment>
<feature type="signal peptide" evidence="1">
    <location>
        <begin position="1"/>
        <end position="30"/>
    </location>
</feature>
<dbReference type="SUPFAM" id="SSF56601">
    <property type="entry name" value="beta-lactamase/transpeptidase-like"/>
    <property type="match status" value="1"/>
</dbReference>
<dbReference type="EMBL" id="LVJH01000007">
    <property type="protein sequence ID" value="OAB44437.1"/>
    <property type="molecule type" value="Genomic_DNA"/>
</dbReference>
<evidence type="ECO:0000313" key="3">
    <source>
        <dbReference type="EMBL" id="OAB44437.1"/>
    </source>
</evidence>
<dbReference type="Proteomes" id="UP000076967">
    <property type="component" value="Unassembled WGS sequence"/>
</dbReference>
<feature type="domain" description="SLH" evidence="2">
    <location>
        <begin position="500"/>
        <end position="563"/>
    </location>
</feature>
<proteinExistence type="predicted"/>
<dbReference type="Pfam" id="PF00395">
    <property type="entry name" value="SLH"/>
    <property type="match status" value="1"/>
</dbReference>
<dbReference type="PROSITE" id="PS51272">
    <property type="entry name" value="SLH"/>
    <property type="match status" value="2"/>
</dbReference>
<evidence type="ECO:0000256" key="1">
    <source>
        <dbReference type="SAM" id="SignalP"/>
    </source>
</evidence>
<dbReference type="STRING" id="494026.PGLA_07220"/>
<evidence type="ECO:0000313" key="4">
    <source>
        <dbReference type="Proteomes" id="UP000076967"/>
    </source>
</evidence>
<dbReference type="InterPro" id="IPR001119">
    <property type="entry name" value="SLH_dom"/>
</dbReference>
<organism evidence="3 4">
    <name type="scientific">Paenibacillus glacialis</name>
    <dbReference type="NCBI Taxonomy" id="494026"/>
    <lineage>
        <taxon>Bacteria</taxon>
        <taxon>Bacillati</taxon>
        <taxon>Bacillota</taxon>
        <taxon>Bacilli</taxon>
        <taxon>Bacillales</taxon>
        <taxon>Paenibacillaceae</taxon>
        <taxon>Paenibacillus</taxon>
    </lineage>
</organism>
<dbReference type="RefSeq" id="WP_068530866.1">
    <property type="nucleotide sequence ID" value="NZ_LVJH01000007.1"/>
</dbReference>
<reference evidence="3 4" key="1">
    <citation type="submission" date="2016-03" db="EMBL/GenBank/DDBJ databases">
        <title>Draft genome sequence of Paenibacillus glacialis DSM 22343.</title>
        <authorList>
            <person name="Shin S.-K."/>
            <person name="Yi H."/>
        </authorList>
    </citation>
    <scope>NUCLEOTIDE SEQUENCE [LARGE SCALE GENOMIC DNA]</scope>
    <source>
        <strain evidence="3 4">DSM 22343</strain>
    </source>
</reference>
<dbReference type="PANTHER" id="PTHR46825:SF9">
    <property type="entry name" value="BETA-LACTAMASE-RELATED DOMAIN-CONTAINING PROTEIN"/>
    <property type="match status" value="1"/>
</dbReference>